<proteinExistence type="predicted"/>
<reference evidence="1" key="1">
    <citation type="submission" date="2019-10" db="EMBL/GenBank/DDBJ databases">
        <title>Malate fermentation in French cider.</title>
        <authorList>
            <person name="Cousin F.J."/>
            <person name="Medina Fernandez S."/>
            <person name="Misery B."/>
            <person name="Laplace J.-M."/>
            <person name="Cretenet M."/>
        </authorList>
    </citation>
    <scope>NUCLEOTIDE SEQUENCE</scope>
    <source>
        <strain evidence="1">UCMA15901</strain>
    </source>
</reference>
<gene>
    <name evidence="1" type="ORF">GA842_09895</name>
</gene>
<dbReference type="Proteomes" id="UP001275867">
    <property type="component" value="Unassembled WGS sequence"/>
</dbReference>
<sequence length="105" mass="11919">MMMSIFQKNKSGYVLLSAIIFLAILSGLVFQIEQHQQANIASQAKVVEMNDARVLCNILILRRKDDSKYKGLKSDIGDVEVLNKKFIVTLKNQHCYKFTASDQPL</sequence>
<organism evidence="1 2">
    <name type="scientific">Pediococcus parvulus</name>
    <dbReference type="NCBI Taxonomy" id="54062"/>
    <lineage>
        <taxon>Bacteria</taxon>
        <taxon>Bacillati</taxon>
        <taxon>Bacillota</taxon>
        <taxon>Bacilli</taxon>
        <taxon>Lactobacillales</taxon>
        <taxon>Lactobacillaceae</taxon>
        <taxon>Pediococcus</taxon>
    </lineage>
</organism>
<dbReference type="AlphaFoldDB" id="A0AAP5WFY0"/>
<dbReference type="GeneID" id="93382825"/>
<evidence type="ECO:0000313" key="1">
    <source>
        <dbReference type="EMBL" id="MDV7695152.1"/>
    </source>
</evidence>
<name>A0AAP5WFY0_9LACO</name>
<accession>A0AAP5WFY0</accession>
<protein>
    <submittedName>
        <fullName evidence="1">Uncharacterized protein</fullName>
    </submittedName>
</protein>
<comment type="caution">
    <text evidence="1">The sequence shown here is derived from an EMBL/GenBank/DDBJ whole genome shotgun (WGS) entry which is preliminary data.</text>
</comment>
<dbReference type="RefSeq" id="WP_232310833.1">
    <property type="nucleotide sequence ID" value="NZ_CP158977.1"/>
</dbReference>
<dbReference type="EMBL" id="WERX01000042">
    <property type="protein sequence ID" value="MDV7695152.1"/>
    <property type="molecule type" value="Genomic_DNA"/>
</dbReference>
<evidence type="ECO:0000313" key="2">
    <source>
        <dbReference type="Proteomes" id="UP001275867"/>
    </source>
</evidence>